<evidence type="ECO:0000313" key="1">
    <source>
        <dbReference type="EMBL" id="CAF1382323.1"/>
    </source>
</evidence>
<protein>
    <submittedName>
        <fullName evidence="3">Uncharacterized protein</fullName>
    </submittedName>
</protein>
<evidence type="ECO:0000313" key="5">
    <source>
        <dbReference type="Proteomes" id="UP000663870"/>
    </source>
</evidence>
<accession>A0A819SWT7</accession>
<reference evidence="3" key="1">
    <citation type="submission" date="2021-02" db="EMBL/GenBank/DDBJ databases">
        <authorList>
            <person name="Nowell W R."/>
        </authorList>
    </citation>
    <scope>NUCLEOTIDE SEQUENCE</scope>
</reference>
<evidence type="ECO:0000313" key="2">
    <source>
        <dbReference type="EMBL" id="CAF1616689.1"/>
    </source>
</evidence>
<dbReference type="EMBL" id="CAJNOL010006322">
    <property type="protein sequence ID" value="CAF1616689.1"/>
    <property type="molecule type" value="Genomic_DNA"/>
</dbReference>
<gene>
    <name evidence="2" type="ORF">JXQ802_LOCUS50074</name>
    <name evidence="3" type="ORF">OTI717_LOCUS32398</name>
    <name evidence="1" type="ORF">PYM288_LOCUS33919</name>
</gene>
<dbReference type="SUPFAM" id="SSF52058">
    <property type="entry name" value="L domain-like"/>
    <property type="match status" value="1"/>
</dbReference>
<organism evidence="3 4">
    <name type="scientific">Rotaria sordida</name>
    <dbReference type="NCBI Taxonomy" id="392033"/>
    <lineage>
        <taxon>Eukaryota</taxon>
        <taxon>Metazoa</taxon>
        <taxon>Spiralia</taxon>
        <taxon>Gnathifera</taxon>
        <taxon>Rotifera</taxon>
        <taxon>Eurotatoria</taxon>
        <taxon>Bdelloidea</taxon>
        <taxon>Philodinida</taxon>
        <taxon>Philodinidae</taxon>
        <taxon>Rotaria</taxon>
    </lineage>
</organism>
<dbReference type="Proteomes" id="UP000663870">
    <property type="component" value="Unassembled WGS sequence"/>
</dbReference>
<dbReference type="AlphaFoldDB" id="A0A819SWT7"/>
<dbReference type="Proteomes" id="UP000663823">
    <property type="component" value="Unassembled WGS sequence"/>
</dbReference>
<sequence>MTQIQSKIIPNLTHLSFLLGSKFTVPHQLVCDVFSNKFLFLRYVNLCCIDEFTRHSWTISSSLQFVSILSCQPTCIPAILASDPHLHHLQVHVLHNNDDLVTSSSSLNHPLRRLILWSDSTALNFNDIDNILIYTPNIEYLYLQTIYSMSFIDLAHGLINRLHYLSQFDCYIKEMLYRDDRCGNLTTLHQIHPCFNRIQFIEENNEFRTIATK</sequence>
<dbReference type="EMBL" id="CAJNOH010004860">
    <property type="protein sequence ID" value="CAF1382323.1"/>
    <property type="molecule type" value="Genomic_DNA"/>
</dbReference>
<evidence type="ECO:0000313" key="3">
    <source>
        <dbReference type="EMBL" id="CAF4065978.1"/>
    </source>
</evidence>
<comment type="caution">
    <text evidence="3">The sequence shown here is derived from an EMBL/GenBank/DDBJ whole genome shotgun (WGS) entry which is preliminary data.</text>
</comment>
<proteinExistence type="predicted"/>
<name>A0A819SWT7_9BILA</name>
<evidence type="ECO:0000313" key="4">
    <source>
        <dbReference type="Proteomes" id="UP000663823"/>
    </source>
</evidence>
<dbReference type="Proteomes" id="UP000663854">
    <property type="component" value="Unassembled WGS sequence"/>
</dbReference>
<keyword evidence="5" id="KW-1185">Reference proteome</keyword>
<dbReference type="EMBL" id="CAJOAX010009939">
    <property type="protein sequence ID" value="CAF4065978.1"/>
    <property type="molecule type" value="Genomic_DNA"/>
</dbReference>